<dbReference type="RefSeq" id="WP_157682825.1">
    <property type="nucleotide sequence ID" value="NZ_LT629757.1"/>
</dbReference>
<evidence type="ECO:0000313" key="2">
    <source>
        <dbReference type="EMBL" id="SDS54903.1"/>
    </source>
</evidence>
<feature type="chain" id="PRO_5039427368" evidence="1">
    <location>
        <begin position="24"/>
        <end position="380"/>
    </location>
</feature>
<organism evidence="2 3">
    <name type="scientific">Nocardioides scoriae</name>
    <dbReference type="NCBI Taxonomy" id="642780"/>
    <lineage>
        <taxon>Bacteria</taxon>
        <taxon>Bacillati</taxon>
        <taxon>Actinomycetota</taxon>
        <taxon>Actinomycetes</taxon>
        <taxon>Propionibacteriales</taxon>
        <taxon>Nocardioidaceae</taxon>
        <taxon>Nocardioides</taxon>
    </lineage>
</organism>
<dbReference type="AlphaFoldDB" id="A0A1H1T474"/>
<evidence type="ECO:0000313" key="3">
    <source>
        <dbReference type="Proteomes" id="UP000198859"/>
    </source>
</evidence>
<feature type="signal peptide" evidence="1">
    <location>
        <begin position="1"/>
        <end position="23"/>
    </location>
</feature>
<name>A0A1H1T474_9ACTN</name>
<dbReference type="STRING" id="642780.SAMN04488570_2131"/>
<accession>A0A1H1T474</accession>
<keyword evidence="1" id="KW-0732">Signal</keyword>
<protein>
    <submittedName>
        <fullName evidence="2">Uncharacterized protein</fullName>
    </submittedName>
</protein>
<gene>
    <name evidence="2" type="ORF">SAMN04488570_2131</name>
</gene>
<keyword evidence="3" id="KW-1185">Reference proteome</keyword>
<reference evidence="3" key="1">
    <citation type="submission" date="2016-10" db="EMBL/GenBank/DDBJ databases">
        <authorList>
            <person name="Varghese N."/>
            <person name="Submissions S."/>
        </authorList>
    </citation>
    <scope>NUCLEOTIDE SEQUENCE [LARGE SCALE GENOMIC DNA]</scope>
    <source>
        <strain evidence="3">DSM 22127</strain>
    </source>
</reference>
<sequence>MTARSRRALPVAVLGAAAALVLAGCGDGSGAGGGGEQPLTSRAVAAVALDHLPEDTSSRRAAYVDRTDPEGYVGADLRYGGGEGDDGDLVRVAVTPDEPLRGCDQVDVDCAEPAEGVVLVWEQEAPEEDPGYVAVMTERDGATVAALAAGPAITGDPREQADLEPSVETLVRIVSDERLAPLASAATIAAGERLGRWDGGDREEGELDEVAQTSAGLVGTFMLGNGEGWTYQGPSPVAGDLGDGAVGGRLRLALATGPIGPGVLDVAAVPEMPAWAEPDTCREGWRCWSRGETRVVWRPAAGGDPGESWLLQPSELGGVAALHTRGRPIPDDERRIRYYSGYVLWARSLTDAVEPQAIGTTTDRQGLEQAEALAAEHQQD</sequence>
<evidence type="ECO:0000256" key="1">
    <source>
        <dbReference type="SAM" id="SignalP"/>
    </source>
</evidence>
<dbReference type="PROSITE" id="PS51257">
    <property type="entry name" value="PROKAR_LIPOPROTEIN"/>
    <property type="match status" value="1"/>
</dbReference>
<dbReference type="EMBL" id="LT629757">
    <property type="protein sequence ID" value="SDS54903.1"/>
    <property type="molecule type" value="Genomic_DNA"/>
</dbReference>
<dbReference type="Proteomes" id="UP000198859">
    <property type="component" value="Chromosome I"/>
</dbReference>
<proteinExistence type="predicted"/>
<dbReference type="OrthoDB" id="3761723at2"/>